<dbReference type="InterPro" id="IPR026109">
    <property type="entry name" value="GKAP1"/>
</dbReference>
<organism evidence="7 8">
    <name type="scientific">Eptatretus burgeri</name>
    <name type="common">Inshore hagfish</name>
    <dbReference type="NCBI Taxonomy" id="7764"/>
    <lineage>
        <taxon>Eukaryota</taxon>
        <taxon>Metazoa</taxon>
        <taxon>Chordata</taxon>
        <taxon>Craniata</taxon>
        <taxon>Vertebrata</taxon>
        <taxon>Cyclostomata</taxon>
        <taxon>Myxini</taxon>
        <taxon>Myxiniformes</taxon>
        <taxon>Myxinidae</taxon>
        <taxon>Eptatretinae</taxon>
        <taxon>Eptatretus</taxon>
    </lineage>
</organism>
<dbReference type="PANTHER" id="PTHR14899:SF0">
    <property type="entry name" value="G KINASE-ANCHORING PROTEIN 1"/>
    <property type="match status" value="1"/>
</dbReference>
<evidence type="ECO:0000256" key="3">
    <source>
        <dbReference type="ARBA" id="ARBA00023034"/>
    </source>
</evidence>
<reference evidence="7" key="2">
    <citation type="submission" date="2025-09" db="UniProtKB">
        <authorList>
            <consortium name="Ensembl"/>
        </authorList>
    </citation>
    <scope>IDENTIFICATION</scope>
</reference>
<sequence>MSLFGVVPTRFSVLRIESSSSDEDNGPKDCRGNNKTKRRPDGRVQRPAKQQQKEQKQSRGGATAGDGKKTKKKKRTQEQEQLDQLRSLAFMKTPARPSNPPSAPICSVGVKTLKDQNEGKTQTDDQFEVDLKQAMVLSQLEYAMKQTAGTTSCKMDGAATTVEKPPLNRKARQKQQGASAARSHEALPGESRNDGRPQQRVGSPLAGADATNEDSDTLECVRLEQLKAEMEAKSAEVAVLHKDVSMWQTKYKEVKKRNAQLLFMLQQGEMKEKSDVLLQVEELTNIKNELTQQVTNLHASLEQERTKVKTLHSELFKYQGGKKQRKPSENGQ</sequence>
<evidence type="ECO:0000256" key="5">
    <source>
        <dbReference type="SAM" id="Coils"/>
    </source>
</evidence>
<keyword evidence="3" id="KW-0333">Golgi apparatus</keyword>
<proteinExistence type="inferred from homology"/>
<keyword evidence="8" id="KW-1185">Reference proteome</keyword>
<dbReference type="AlphaFoldDB" id="A0A8C4QWD1"/>
<evidence type="ECO:0000256" key="6">
    <source>
        <dbReference type="SAM" id="MobiDB-lite"/>
    </source>
</evidence>
<reference evidence="7" key="1">
    <citation type="submission" date="2025-08" db="UniProtKB">
        <authorList>
            <consortium name="Ensembl"/>
        </authorList>
    </citation>
    <scope>IDENTIFICATION</scope>
</reference>
<accession>A0A8C4QWD1</accession>
<dbReference type="PANTHER" id="PTHR14899">
    <property type="entry name" value="G KINASE ANCHORING PROTEIN 1"/>
    <property type="match status" value="1"/>
</dbReference>
<feature type="coiled-coil region" evidence="5">
    <location>
        <begin position="273"/>
        <end position="307"/>
    </location>
</feature>
<evidence type="ECO:0000256" key="1">
    <source>
        <dbReference type="ARBA" id="ARBA00004555"/>
    </source>
</evidence>
<evidence type="ECO:0000256" key="4">
    <source>
        <dbReference type="ARBA" id="ARBA00023054"/>
    </source>
</evidence>
<evidence type="ECO:0000313" key="8">
    <source>
        <dbReference type="Proteomes" id="UP000694388"/>
    </source>
</evidence>
<name>A0A8C4QWD1_EPTBU</name>
<dbReference type="Ensembl" id="ENSEBUT00000022144.1">
    <property type="protein sequence ID" value="ENSEBUP00000021568.1"/>
    <property type="gene ID" value="ENSEBUG00000013314.1"/>
</dbReference>
<comment type="subcellular location">
    <subcellularLocation>
        <location evidence="1">Golgi apparatus</location>
    </subcellularLocation>
</comment>
<feature type="region of interest" description="Disordered" evidence="6">
    <location>
        <begin position="149"/>
        <end position="216"/>
    </location>
</feature>
<evidence type="ECO:0000313" key="7">
    <source>
        <dbReference type="Ensembl" id="ENSEBUP00000021568.1"/>
    </source>
</evidence>
<dbReference type="GO" id="GO:0005794">
    <property type="term" value="C:Golgi apparatus"/>
    <property type="evidence" value="ECO:0007669"/>
    <property type="project" value="UniProtKB-SubCell"/>
</dbReference>
<dbReference type="GO" id="GO:0007165">
    <property type="term" value="P:signal transduction"/>
    <property type="evidence" value="ECO:0007669"/>
    <property type="project" value="InterPro"/>
</dbReference>
<dbReference type="Proteomes" id="UP000694388">
    <property type="component" value="Unplaced"/>
</dbReference>
<dbReference type="GeneTree" id="ENSGT00390000008742"/>
<comment type="similarity">
    <text evidence="2">Belongs to the GKAP1 family.</text>
</comment>
<evidence type="ECO:0000256" key="2">
    <source>
        <dbReference type="ARBA" id="ARBA00006662"/>
    </source>
</evidence>
<feature type="compositionally biased region" description="Basic and acidic residues" evidence="6">
    <location>
        <begin position="182"/>
        <end position="197"/>
    </location>
</feature>
<protein>
    <submittedName>
        <fullName evidence="7">G kinase anchoring protein 1</fullName>
    </submittedName>
</protein>
<feature type="region of interest" description="Disordered" evidence="6">
    <location>
        <begin position="15"/>
        <end position="106"/>
    </location>
</feature>
<keyword evidence="4 5" id="KW-0175">Coiled coil</keyword>
<dbReference type="PRINTS" id="PR02083">
    <property type="entry name" value="GKINASEAP1"/>
</dbReference>